<protein>
    <submittedName>
        <fullName evidence="2">Protein phosphatase</fullName>
    </submittedName>
</protein>
<gene>
    <name evidence="2" type="ORF">ABK905_17950</name>
</gene>
<dbReference type="InterPro" id="IPR029021">
    <property type="entry name" value="Prot-tyrosine_phosphatase-like"/>
</dbReference>
<organism evidence="2">
    <name type="scientific">Acerihabitans sp. KWT182</name>
    <dbReference type="NCBI Taxonomy" id="3157919"/>
    <lineage>
        <taxon>Bacteria</taxon>
        <taxon>Pseudomonadati</taxon>
        <taxon>Pseudomonadota</taxon>
        <taxon>Gammaproteobacteria</taxon>
        <taxon>Enterobacterales</taxon>
        <taxon>Pectobacteriaceae</taxon>
        <taxon>Acerihabitans</taxon>
    </lineage>
</organism>
<dbReference type="AlphaFoldDB" id="A0AAU7Q8K7"/>
<accession>A0AAU7Q8K7</accession>
<dbReference type="PROSITE" id="PS50056">
    <property type="entry name" value="TYR_PHOSPHATASE_2"/>
    <property type="match status" value="1"/>
</dbReference>
<dbReference type="Gene3D" id="3.90.190.10">
    <property type="entry name" value="Protein tyrosine phosphatase superfamily"/>
    <property type="match status" value="1"/>
</dbReference>
<sequence length="195" mass="20672">MSEATLSAKQYEDSRPLLWLVENHVGPYDATLFLGNGLAASDGGLLAAKGITSALNVAVNLPLAPLTLPDGMLLRRSHVGLIDGRGNTPPHLLAAMLALVGLLTQASPGKSGYPAHRPGNILVHCRGGRSRAVAVLALFLHLGLTDRYPTLKDAFDHLRGVRGLDNNEPCGPLWQLTVQCLNSNLSGWLKGLLHG</sequence>
<proteinExistence type="predicted"/>
<dbReference type="InterPro" id="IPR000387">
    <property type="entry name" value="Tyr_Pase_dom"/>
</dbReference>
<evidence type="ECO:0000313" key="2">
    <source>
        <dbReference type="EMBL" id="XBS68551.1"/>
    </source>
</evidence>
<name>A0AAU7Q8K7_9GAMM</name>
<dbReference type="EMBL" id="CP157947">
    <property type="protein sequence ID" value="XBS68551.1"/>
    <property type="molecule type" value="Genomic_DNA"/>
</dbReference>
<feature type="domain" description="Tyrosine specific protein phosphatases" evidence="1">
    <location>
        <begin position="94"/>
        <end position="162"/>
    </location>
</feature>
<evidence type="ECO:0000259" key="1">
    <source>
        <dbReference type="PROSITE" id="PS50056"/>
    </source>
</evidence>
<dbReference type="SUPFAM" id="SSF52799">
    <property type="entry name" value="(Phosphotyrosine protein) phosphatases II"/>
    <property type="match status" value="1"/>
</dbReference>
<reference evidence="2" key="1">
    <citation type="submission" date="2024-06" db="EMBL/GenBank/DDBJ databases">
        <authorList>
            <person name="Coelho C."/>
            <person name="Bento M."/>
            <person name="Garcia E."/>
            <person name="Camelo A."/>
            <person name="Brandao I."/>
            <person name="Espirito Santo C."/>
            <person name="Trovao J."/>
            <person name="Verissimo A."/>
            <person name="Costa J."/>
            <person name="Tiago I."/>
        </authorList>
    </citation>
    <scope>NUCLEOTIDE SEQUENCE</scope>
    <source>
        <strain evidence="2">KWT182</strain>
    </source>
</reference>